<reference evidence="2 3" key="1">
    <citation type="submission" date="2018-10" db="EMBL/GenBank/DDBJ databases">
        <title>Genome-guide identification and characterization of bacteria that degrade polycyclic aromatic hydrocarbons and resist hexavalent chromium simultaneously.</title>
        <authorList>
            <person name="Feng H."/>
        </authorList>
    </citation>
    <scope>NUCLEOTIDE SEQUENCE [LARGE SCALE GENOMIC DNA]</scope>
    <source>
        <strain evidence="2 3">J015</strain>
    </source>
</reference>
<comment type="caution">
    <text evidence="2">The sequence shown here is derived from an EMBL/GenBank/DDBJ whole genome shotgun (WGS) entry which is preliminary data.</text>
</comment>
<evidence type="ECO:0000313" key="2">
    <source>
        <dbReference type="EMBL" id="RKO22857.1"/>
    </source>
</evidence>
<name>A0A3B0FWY2_PSEPS</name>
<protein>
    <submittedName>
        <fullName evidence="2">Uncharacterized protein</fullName>
    </submittedName>
</protein>
<sequence>MTRDIVHQGLATGQREASYPLVEDPVKRHNPRLSGDNGRIQHVIVDTPNTPARQRIPLCSSPRTLAAKKK</sequence>
<organism evidence="2 3">
    <name type="scientific">Pseudarthrobacter phenanthrenivorans</name>
    <name type="common">Arthrobacter phenanthrenivorans</name>
    <dbReference type="NCBI Taxonomy" id="361575"/>
    <lineage>
        <taxon>Bacteria</taxon>
        <taxon>Bacillati</taxon>
        <taxon>Actinomycetota</taxon>
        <taxon>Actinomycetes</taxon>
        <taxon>Micrococcales</taxon>
        <taxon>Micrococcaceae</taxon>
        <taxon>Pseudarthrobacter</taxon>
    </lineage>
</organism>
<feature type="region of interest" description="Disordered" evidence="1">
    <location>
        <begin position="1"/>
        <end position="20"/>
    </location>
</feature>
<dbReference type="AlphaFoldDB" id="A0A3B0FWY2"/>
<dbReference type="Proteomes" id="UP000273159">
    <property type="component" value="Unassembled WGS sequence"/>
</dbReference>
<dbReference type="EMBL" id="RBNH01000011">
    <property type="protein sequence ID" value="RKO22857.1"/>
    <property type="molecule type" value="Genomic_DNA"/>
</dbReference>
<proteinExistence type="predicted"/>
<evidence type="ECO:0000256" key="1">
    <source>
        <dbReference type="SAM" id="MobiDB-lite"/>
    </source>
</evidence>
<reference evidence="3" key="2">
    <citation type="submission" date="2018-10" db="EMBL/GenBank/DDBJ databases">
        <authorList>
            <person name="Wang Y."/>
            <person name="Wang J."/>
            <person name="Yang X."/>
            <person name="Wang Z."/>
            <person name="Huang Y."/>
        </authorList>
    </citation>
    <scope>NUCLEOTIDE SEQUENCE [LARGE SCALE GENOMIC DNA]</scope>
    <source>
        <strain evidence="3">J015</strain>
    </source>
</reference>
<accession>A0A3B0FWY2</accession>
<evidence type="ECO:0000313" key="3">
    <source>
        <dbReference type="Proteomes" id="UP000273159"/>
    </source>
</evidence>
<dbReference type="RefSeq" id="WP_041652393.1">
    <property type="nucleotide sequence ID" value="NZ_VHJD01000008.1"/>
</dbReference>
<gene>
    <name evidence="2" type="ORF">D7Z96_12880</name>
</gene>